<dbReference type="AlphaFoldDB" id="A0A2K8QLP5"/>
<evidence type="ECO:0000313" key="1">
    <source>
        <dbReference type="EMBL" id="ATZ94437.1"/>
    </source>
</evidence>
<dbReference type="KEGG" id="dfn:CVE23_10910"/>
<accession>A0A2K8QLP5</accession>
<evidence type="ECO:0000313" key="2">
    <source>
        <dbReference type="Proteomes" id="UP000231901"/>
    </source>
</evidence>
<name>A0A2K8QLP5_9GAMM</name>
<reference evidence="2" key="1">
    <citation type="journal article" date="2018" name="Genome Announc.">
        <title>Complete genome sequence of a Dickeya fangzhongdai type strain causing bleeding canker of pear tree trunks.</title>
        <authorList>
            <person name="Zhao Y."/>
            <person name="Tian Y."/>
            <person name="Li X."/>
            <person name="Hu B."/>
        </authorList>
    </citation>
    <scope>NUCLEOTIDE SEQUENCE [LARGE SCALE GENOMIC DNA]</scope>
    <source>
        <strain evidence="2">DSM 101947</strain>
    </source>
</reference>
<dbReference type="Proteomes" id="UP000231901">
    <property type="component" value="Chromosome"/>
</dbReference>
<organism evidence="1 2">
    <name type="scientific">Dickeya fangzhongdai</name>
    <dbReference type="NCBI Taxonomy" id="1778540"/>
    <lineage>
        <taxon>Bacteria</taxon>
        <taxon>Pseudomonadati</taxon>
        <taxon>Pseudomonadota</taxon>
        <taxon>Gammaproteobacteria</taxon>
        <taxon>Enterobacterales</taxon>
        <taxon>Pectobacteriaceae</taxon>
        <taxon>Dickeya</taxon>
    </lineage>
</organism>
<gene>
    <name evidence="1" type="ORF">CVE23_10910</name>
</gene>
<proteinExistence type="predicted"/>
<sequence length="83" mass="9636">MITKNRLTTGYSAFIVTRRIKGSRFYRQTADDFRNRIEKPEFLLLNKAIAFIGSALSQWIITAAKIRCVNHYLYCLFTGLTID</sequence>
<dbReference type="EMBL" id="CP025003">
    <property type="protein sequence ID" value="ATZ94437.1"/>
    <property type="molecule type" value="Genomic_DNA"/>
</dbReference>
<protein>
    <submittedName>
        <fullName evidence="1">Uncharacterized protein</fullName>
    </submittedName>
</protein>
<keyword evidence="2" id="KW-1185">Reference proteome</keyword>